<evidence type="ECO:0000313" key="2">
    <source>
        <dbReference type="Proteomes" id="UP000663874"/>
    </source>
</evidence>
<sequence>MCWSSALNRFIVINGSDVFLVDENNMSIENIQALQKRKWLSCTTSETSLFLSTKVWGSSIMEFSLLPTIELVKQWQSPDTCSRDGV</sequence>
<name>A0A818WH36_9BILA</name>
<reference evidence="1" key="1">
    <citation type="submission" date="2021-02" db="EMBL/GenBank/DDBJ databases">
        <authorList>
            <person name="Nowell W R."/>
        </authorList>
    </citation>
    <scope>NUCLEOTIDE SEQUENCE</scope>
</reference>
<accession>A0A818WH36</accession>
<comment type="caution">
    <text evidence="1">The sequence shown here is derived from an EMBL/GenBank/DDBJ whole genome shotgun (WGS) entry which is preliminary data.</text>
</comment>
<dbReference type="EMBL" id="CAJOBE010001220">
    <property type="protein sequence ID" value="CAF3724973.1"/>
    <property type="molecule type" value="Genomic_DNA"/>
</dbReference>
<dbReference type="Proteomes" id="UP000663874">
    <property type="component" value="Unassembled WGS sequence"/>
</dbReference>
<gene>
    <name evidence="1" type="ORF">FNK824_LOCUS10714</name>
</gene>
<proteinExistence type="predicted"/>
<feature type="non-terminal residue" evidence="1">
    <location>
        <position position="86"/>
    </location>
</feature>
<evidence type="ECO:0000313" key="1">
    <source>
        <dbReference type="EMBL" id="CAF3724973.1"/>
    </source>
</evidence>
<protein>
    <submittedName>
        <fullName evidence="1">Uncharacterized protein</fullName>
    </submittedName>
</protein>
<dbReference type="AlphaFoldDB" id="A0A818WH36"/>
<organism evidence="1 2">
    <name type="scientific">Rotaria sordida</name>
    <dbReference type="NCBI Taxonomy" id="392033"/>
    <lineage>
        <taxon>Eukaryota</taxon>
        <taxon>Metazoa</taxon>
        <taxon>Spiralia</taxon>
        <taxon>Gnathifera</taxon>
        <taxon>Rotifera</taxon>
        <taxon>Eurotatoria</taxon>
        <taxon>Bdelloidea</taxon>
        <taxon>Philodinida</taxon>
        <taxon>Philodinidae</taxon>
        <taxon>Rotaria</taxon>
    </lineage>
</organism>